<dbReference type="Gene3D" id="3.40.720.10">
    <property type="entry name" value="Alkaline Phosphatase, subunit A"/>
    <property type="match status" value="2"/>
</dbReference>
<keyword evidence="3" id="KW-1185">Reference proteome</keyword>
<dbReference type="AlphaFoldDB" id="A0A3S0H4Q1"/>
<dbReference type="GO" id="GO:0003993">
    <property type="term" value="F:acid phosphatase activity"/>
    <property type="evidence" value="ECO:0007669"/>
    <property type="project" value="InterPro"/>
</dbReference>
<dbReference type="InterPro" id="IPR017768">
    <property type="entry name" value="AcpA"/>
</dbReference>
<dbReference type="NCBIfam" id="TIGR03397">
    <property type="entry name" value="acid_phos_Burk"/>
    <property type="match status" value="1"/>
</dbReference>
<comment type="caution">
    <text evidence="2">The sequence shown here is derived from an EMBL/GenBank/DDBJ whole genome shotgun (WGS) entry which is preliminary data.</text>
</comment>
<dbReference type="CDD" id="cd16013">
    <property type="entry name" value="AcpA"/>
    <property type="match status" value="1"/>
</dbReference>
<evidence type="ECO:0000313" key="2">
    <source>
        <dbReference type="EMBL" id="RTQ37683.1"/>
    </source>
</evidence>
<gene>
    <name evidence="2" type="primary">acpA</name>
    <name evidence="2" type="ORF">EJP69_07500</name>
</gene>
<evidence type="ECO:0000256" key="1">
    <source>
        <dbReference type="ARBA" id="ARBA00022801"/>
    </source>
</evidence>
<dbReference type="OrthoDB" id="9770871at2"/>
<protein>
    <submittedName>
        <fullName evidence="2">Acid phosphatase</fullName>
    </submittedName>
</protein>
<dbReference type="EMBL" id="RXOE01000001">
    <property type="protein sequence ID" value="RTQ37683.1"/>
    <property type="molecule type" value="Genomic_DNA"/>
</dbReference>
<dbReference type="RefSeq" id="WP_126469297.1">
    <property type="nucleotide sequence ID" value="NZ_RXOE01000001.1"/>
</dbReference>
<organism evidence="2 3">
    <name type="scientific">Variovorax gossypii</name>
    <dbReference type="NCBI Taxonomy" id="1679495"/>
    <lineage>
        <taxon>Bacteria</taxon>
        <taxon>Pseudomonadati</taxon>
        <taxon>Pseudomonadota</taxon>
        <taxon>Betaproteobacteria</taxon>
        <taxon>Burkholderiales</taxon>
        <taxon>Comamonadaceae</taxon>
        <taxon>Variovorax</taxon>
    </lineage>
</organism>
<dbReference type="InterPro" id="IPR007312">
    <property type="entry name" value="Phosphoesterase"/>
</dbReference>
<dbReference type="SUPFAM" id="SSF53649">
    <property type="entry name" value="Alkaline phosphatase-like"/>
    <property type="match status" value="1"/>
</dbReference>
<evidence type="ECO:0000313" key="3">
    <source>
        <dbReference type="Proteomes" id="UP000267418"/>
    </source>
</evidence>
<dbReference type="Proteomes" id="UP000267418">
    <property type="component" value="Unassembled WGS sequence"/>
</dbReference>
<name>A0A3S0H4Q1_9BURK</name>
<sequence>MVVACGGSDNGPGFLAFPSGSATPTTSGVVTGSYYRNAKVCIDANNNGRCDSGEASATTDANGAFTLSGQGALVVEIGTSSKRFDPDTNTETAVTQPLVFRAPAAANGVVSAISTELVALMDANGGNLAAARTALAARLGVPEAQLLADHNKISDPAIKTALQNEIDQSIERIAEAVAEAGPGGDVIAALRNRFALDQITNVVVIYAENRGFDNLYGLFPGANGIPGVNPTSSTATPEPQKDFDGSTLPTLPPVWGGVTASGQTTTITQQQTVGMPNKMFQIDADAGFFNTGTKIDQTVISRDLVHRFYNNQMQINGGKNDKFAAYSDAGGLSMGYYDGTKMKLWQVAKNFTLADNFFMGAFGGSFLNHQYLVCACAPLYPNADASASPAKASISAIDTDANGNFVRLTPAANASTSVLNAAPTYLNDSTLTPKDAAGNFYAVNTMQPPFQPSGNAPAGTDTSKLFADPTKANTLPPQTQATIGDLLSAKGLSWAWYGGAWTSTTAIATGNRQFPAAVPPAAQTPNFQFHHQPFNYYAAFDPSAHPDARAAHLKDFDADFLKDVAAGTLPAVSFYKPQGNLNQHAGYASVADGDAHIADVLAKLQASPQWKNMLVVVTYDENGGFYDHATVPKGDRWGPGTRIPALIVSPFAKKGFVDKTQYDTASTLRFITHRWSLPPLKGLVERDAALVKNGSRPMGDLTSALSFSK</sequence>
<dbReference type="PANTHER" id="PTHR31956:SF1">
    <property type="entry name" value="NON-SPECIFIC PHOSPHOLIPASE C1"/>
    <property type="match status" value="1"/>
</dbReference>
<dbReference type="InterPro" id="IPR017850">
    <property type="entry name" value="Alkaline_phosphatase_core_sf"/>
</dbReference>
<dbReference type="PANTHER" id="PTHR31956">
    <property type="entry name" value="NON-SPECIFIC PHOSPHOLIPASE C4-RELATED"/>
    <property type="match status" value="1"/>
</dbReference>
<reference evidence="2 3" key="1">
    <citation type="submission" date="2018-12" db="EMBL/GenBank/DDBJ databases">
        <title>The genome of Variovorax gossypii DSM 100435.</title>
        <authorList>
            <person name="Gao J."/>
            <person name="Sun J."/>
        </authorList>
    </citation>
    <scope>NUCLEOTIDE SEQUENCE [LARGE SCALE GENOMIC DNA]</scope>
    <source>
        <strain evidence="2 3">DSM 100435</strain>
    </source>
</reference>
<proteinExistence type="predicted"/>
<accession>A0A3S0H4Q1</accession>
<dbReference type="Pfam" id="PF04185">
    <property type="entry name" value="Phosphoesterase"/>
    <property type="match status" value="1"/>
</dbReference>
<keyword evidence="1" id="KW-0378">Hydrolase</keyword>